<dbReference type="RefSeq" id="WP_150443791.1">
    <property type="nucleotide sequence ID" value="NZ_VYQE01000001.1"/>
</dbReference>
<evidence type="ECO:0000256" key="1">
    <source>
        <dbReference type="ARBA" id="ARBA00022827"/>
    </source>
</evidence>
<dbReference type="InterPro" id="IPR010031">
    <property type="entry name" value="FAD_lactone_oxidase-like"/>
</dbReference>
<gene>
    <name evidence="3" type="ORF">F3S47_03400</name>
</gene>
<dbReference type="SUPFAM" id="SSF56176">
    <property type="entry name" value="FAD-binding/transporter-associated domain-like"/>
    <property type="match status" value="1"/>
</dbReference>
<name>A0A5J5GQG1_9RHOB</name>
<protein>
    <submittedName>
        <fullName evidence="3">FAD-binding oxidoreductase</fullName>
    </submittedName>
</protein>
<dbReference type="InterPro" id="IPR036318">
    <property type="entry name" value="FAD-bd_PCMH-like_sf"/>
</dbReference>
<evidence type="ECO:0000259" key="2">
    <source>
        <dbReference type="PROSITE" id="PS51387"/>
    </source>
</evidence>
<dbReference type="AlphaFoldDB" id="A0A5J5GQG1"/>
<keyword evidence="4" id="KW-1185">Reference proteome</keyword>
<evidence type="ECO:0000313" key="4">
    <source>
        <dbReference type="Proteomes" id="UP000326554"/>
    </source>
</evidence>
<dbReference type="GO" id="GO:0071949">
    <property type="term" value="F:FAD binding"/>
    <property type="evidence" value="ECO:0007669"/>
    <property type="project" value="InterPro"/>
</dbReference>
<dbReference type="PANTHER" id="PTHR43762:SF1">
    <property type="entry name" value="D-ARABINONO-1,4-LACTONE OXIDASE"/>
    <property type="match status" value="1"/>
</dbReference>
<dbReference type="PANTHER" id="PTHR43762">
    <property type="entry name" value="L-GULONOLACTONE OXIDASE"/>
    <property type="match status" value="1"/>
</dbReference>
<sequence length="433" mass="47046">MTWKRTRYAGWGRALWADGELARPERQRDLPALATEGPAIGNRRSYGDAALVSGGRASDLTRLDRILGFDEETGILHVEAGATLGDIARLFAPRGWLPPVMPGTGFATVGGAIAMDVHGKNHHGAGSFGQHVTEIELLGPDGPRTLTPEDPLFRATMGGLGQTGILSSAKIALKRAKGDVMMVTERRAPDWYSHLSLLDRSEATYVVGWIDATATGEALGRGVVEEGETGPGLVPRPKTARRVPLDAPGAALAPPVVKAFNALYYRRVPKSGRTVVRPIETFFFPLDKIRDWNRLYGRRGFHQFQCVVPIGAADALRAMLERVAKSGLASPLAVLKRMGPGRAGPMSFPMEGYTLAVDFPNRLQAARLIETLEAMTEEAGGRLYLAKDALAGPERVRGMYPEHADWLDEVTKADPEGRYVTDLVRRLKLREAA</sequence>
<dbReference type="InterPro" id="IPR016169">
    <property type="entry name" value="FAD-bd_PCMH_sub2"/>
</dbReference>
<dbReference type="InterPro" id="IPR006094">
    <property type="entry name" value="Oxid_FAD_bind_N"/>
</dbReference>
<evidence type="ECO:0000313" key="3">
    <source>
        <dbReference type="EMBL" id="KAA9010305.1"/>
    </source>
</evidence>
<dbReference type="Proteomes" id="UP000326554">
    <property type="component" value="Unassembled WGS sequence"/>
</dbReference>
<feature type="domain" description="FAD-binding PCMH-type" evidence="2">
    <location>
        <begin position="9"/>
        <end position="176"/>
    </location>
</feature>
<proteinExistence type="predicted"/>
<organism evidence="3 4">
    <name type="scientific">Histidinibacterium aquaticum</name>
    <dbReference type="NCBI Taxonomy" id="2613962"/>
    <lineage>
        <taxon>Bacteria</taxon>
        <taxon>Pseudomonadati</taxon>
        <taxon>Pseudomonadota</taxon>
        <taxon>Alphaproteobacteria</taxon>
        <taxon>Rhodobacterales</taxon>
        <taxon>Paracoccaceae</taxon>
        <taxon>Histidinibacterium</taxon>
    </lineage>
</organism>
<dbReference type="PROSITE" id="PS51387">
    <property type="entry name" value="FAD_PCMH"/>
    <property type="match status" value="1"/>
</dbReference>
<dbReference type="Gene3D" id="3.30.465.10">
    <property type="match status" value="1"/>
</dbReference>
<accession>A0A5J5GQG1</accession>
<dbReference type="GO" id="GO:0016899">
    <property type="term" value="F:oxidoreductase activity, acting on the CH-OH group of donors, oxygen as acceptor"/>
    <property type="evidence" value="ECO:0007669"/>
    <property type="project" value="InterPro"/>
</dbReference>
<dbReference type="InterPro" id="IPR016166">
    <property type="entry name" value="FAD-bd_PCMH"/>
</dbReference>
<dbReference type="EMBL" id="VYQE01000001">
    <property type="protein sequence ID" value="KAA9010305.1"/>
    <property type="molecule type" value="Genomic_DNA"/>
</dbReference>
<reference evidence="3 4" key="1">
    <citation type="submission" date="2019-09" db="EMBL/GenBank/DDBJ databases">
        <authorList>
            <person name="Park J.-S."/>
            <person name="Choi H.-J."/>
        </authorList>
    </citation>
    <scope>NUCLEOTIDE SEQUENCE [LARGE SCALE GENOMIC DNA]</scope>
    <source>
        <strain evidence="3 4">176SS1-4</strain>
    </source>
</reference>
<keyword evidence="1" id="KW-0285">Flavoprotein</keyword>
<keyword evidence="1" id="KW-0274">FAD</keyword>
<dbReference type="Pfam" id="PF01565">
    <property type="entry name" value="FAD_binding_4"/>
    <property type="match status" value="1"/>
</dbReference>
<comment type="caution">
    <text evidence="3">The sequence shown here is derived from an EMBL/GenBank/DDBJ whole genome shotgun (WGS) entry which is preliminary data.</text>
</comment>